<evidence type="ECO:0000256" key="5">
    <source>
        <dbReference type="ARBA" id="ARBA00023136"/>
    </source>
</evidence>
<feature type="transmembrane region" description="Helical" evidence="6">
    <location>
        <begin position="144"/>
        <end position="167"/>
    </location>
</feature>
<dbReference type="EMBL" id="JAEKOZ010000023">
    <property type="protein sequence ID" value="MBJ3811148.1"/>
    <property type="molecule type" value="Genomic_DNA"/>
</dbReference>
<evidence type="ECO:0000256" key="4">
    <source>
        <dbReference type="ARBA" id="ARBA00022989"/>
    </source>
</evidence>
<keyword evidence="5 6" id="KW-0472">Membrane</keyword>
<reference evidence="7 8" key="1">
    <citation type="submission" date="2020-12" db="EMBL/GenBank/DDBJ databases">
        <title>Streptomyces typhae sp. nov., a novel endophytic actinomycete isolated from the root of cattail pollen (Typha angustifolia L.).</title>
        <authorList>
            <person name="Peng C."/>
            <person name="Liu C."/>
        </authorList>
    </citation>
    <scope>NUCLEOTIDE SEQUENCE [LARGE SCALE GENOMIC DNA]</scope>
    <source>
        <strain evidence="7 8">JCM 4753</strain>
    </source>
</reference>
<dbReference type="PIRSF" id="PIRSF006324">
    <property type="entry name" value="LeuE"/>
    <property type="match status" value="1"/>
</dbReference>
<feature type="transmembrane region" description="Helical" evidence="6">
    <location>
        <begin position="102"/>
        <end position="124"/>
    </location>
</feature>
<dbReference type="PANTHER" id="PTHR30086">
    <property type="entry name" value="ARGININE EXPORTER PROTEIN ARGO"/>
    <property type="match status" value="1"/>
</dbReference>
<keyword evidence="2" id="KW-1003">Cell membrane</keyword>
<dbReference type="Proteomes" id="UP000634780">
    <property type="component" value="Unassembled WGS sequence"/>
</dbReference>
<comment type="subcellular location">
    <subcellularLocation>
        <location evidence="1">Cell membrane</location>
        <topology evidence="1">Multi-pass membrane protein</topology>
    </subcellularLocation>
</comment>
<keyword evidence="4 6" id="KW-1133">Transmembrane helix</keyword>
<name>A0ABS0XD56_9ACTN</name>
<feature type="transmembrane region" description="Helical" evidence="6">
    <location>
        <begin position="6"/>
        <end position="26"/>
    </location>
</feature>
<keyword evidence="3 6" id="KW-0812">Transmembrane</keyword>
<dbReference type="PANTHER" id="PTHR30086:SF14">
    <property type="entry name" value="HOMOSERINE_HOMOSERINE LACTONE EFFLUX PROTEIN"/>
    <property type="match status" value="1"/>
</dbReference>
<gene>
    <name evidence="7" type="ORF">JGB26_29330</name>
</gene>
<evidence type="ECO:0000256" key="6">
    <source>
        <dbReference type="SAM" id="Phobius"/>
    </source>
</evidence>
<evidence type="ECO:0000256" key="1">
    <source>
        <dbReference type="ARBA" id="ARBA00004651"/>
    </source>
</evidence>
<feature type="transmembrane region" description="Helical" evidence="6">
    <location>
        <begin position="64"/>
        <end position="82"/>
    </location>
</feature>
<sequence length="199" mass="21304">MEFLLTTLVLTVTPGTGVLFTVAAGLSRGTRAGVVAAVGCTVGIVPHMLAALTGLAALLNASALAFQTLKYLGVAYLLFMAWKTLRDKSDLAAERDGAPRSAADVIVSAVLLNLLNPKLTLFFFAFLPQFVDKREPHAVLRMTYLSACFMLVTLVVFALYGVFAAAVRDHVMGRPRVLAWLRRVFAGAFAALGVKLAFL</sequence>
<evidence type="ECO:0000313" key="7">
    <source>
        <dbReference type="EMBL" id="MBJ3811148.1"/>
    </source>
</evidence>
<dbReference type="RefSeq" id="WP_190117460.1">
    <property type="nucleotide sequence ID" value="NZ_BMVR01000007.1"/>
</dbReference>
<protein>
    <submittedName>
        <fullName evidence="7">LysE family translocator</fullName>
    </submittedName>
</protein>
<comment type="caution">
    <text evidence="7">The sequence shown here is derived from an EMBL/GenBank/DDBJ whole genome shotgun (WGS) entry which is preliminary data.</text>
</comment>
<evidence type="ECO:0000256" key="2">
    <source>
        <dbReference type="ARBA" id="ARBA00022475"/>
    </source>
</evidence>
<accession>A0ABS0XD56</accession>
<proteinExistence type="predicted"/>
<organism evidence="7 8">
    <name type="scientific">Streptomyces flavofungini</name>
    <dbReference type="NCBI Taxonomy" id="68200"/>
    <lineage>
        <taxon>Bacteria</taxon>
        <taxon>Bacillati</taxon>
        <taxon>Actinomycetota</taxon>
        <taxon>Actinomycetes</taxon>
        <taxon>Kitasatosporales</taxon>
        <taxon>Streptomycetaceae</taxon>
        <taxon>Streptomyces</taxon>
    </lineage>
</organism>
<feature type="transmembrane region" description="Helical" evidence="6">
    <location>
        <begin position="33"/>
        <end position="58"/>
    </location>
</feature>
<evidence type="ECO:0000313" key="8">
    <source>
        <dbReference type="Proteomes" id="UP000634780"/>
    </source>
</evidence>
<keyword evidence="8" id="KW-1185">Reference proteome</keyword>
<evidence type="ECO:0000256" key="3">
    <source>
        <dbReference type="ARBA" id="ARBA00022692"/>
    </source>
</evidence>
<dbReference type="Pfam" id="PF01810">
    <property type="entry name" value="LysE"/>
    <property type="match status" value="1"/>
</dbReference>
<dbReference type="InterPro" id="IPR001123">
    <property type="entry name" value="LeuE-type"/>
</dbReference>